<organism evidence="1 2">
    <name type="scientific">Roseateles paludis</name>
    <dbReference type="NCBI Taxonomy" id="3145238"/>
    <lineage>
        <taxon>Bacteria</taxon>
        <taxon>Pseudomonadati</taxon>
        <taxon>Pseudomonadota</taxon>
        <taxon>Betaproteobacteria</taxon>
        <taxon>Burkholderiales</taxon>
        <taxon>Sphaerotilaceae</taxon>
        <taxon>Roseateles</taxon>
    </lineage>
</organism>
<dbReference type="Proteomes" id="UP001495147">
    <property type="component" value="Unassembled WGS sequence"/>
</dbReference>
<comment type="caution">
    <text evidence="1">The sequence shown here is derived from an EMBL/GenBank/DDBJ whole genome shotgun (WGS) entry which is preliminary data.</text>
</comment>
<protein>
    <recommendedName>
        <fullName evidence="3">Helix-turn-helix domain-containing protein</fullName>
    </recommendedName>
</protein>
<proteinExistence type="predicted"/>
<sequence length="169" mass="18762">MTVVTADEAYLIIKSEEDRQLREQWRRLVNPTVAEALRDFDERQLRDFVRHRGGSSQSAAMVAERLPALATLKPSSAPLIHEPGEPWSDADRDSLFIARHRDGLKGRQLAQLARCSRQRVVELIGPLRPSGALQGVQAKDGWRPSLEALQACGAPLQPLQSAAAALRRK</sequence>
<dbReference type="EMBL" id="JBDPZD010000003">
    <property type="protein sequence ID" value="MEO3692420.1"/>
    <property type="molecule type" value="Genomic_DNA"/>
</dbReference>
<evidence type="ECO:0008006" key="3">
    <source>
        <dbReference type="Google" id="ProtNLM"/>
    </source>
</evidence>
<accession>A0ABV0G3Y2</accession>
<name>A0ABV0G3Y2_9BURK</name>
<gene>
    <name evidence="1" type="ORF">ABDJ85_13150</name>
</gene>
<keyword evidence="2" id="KW-1185">Reference proteome</keyword>
<dbReference type="RefSeq" id="WP_347705238.1">
    <property type="nucleotide sequence ID" value="NZ_JBDPZD010000003.1"/>
</dbReference>
<reference evidence="1 2" key="1">
    <citation type="submission" date="2024-05" db="EMBL/GenBank/DDBJ databases">
        <title>Roseateles sp. DJS-2-20 16S ribosomal RNA gene Genome sequencing and assembly.</title>
        <authorList>
            <person name="Woo H."/>
        </authorList>
    </citation>
    <scope>NUCLEOTIDE SEQUENCE [LARGE SCALE GENOMIC DNA]</scope>
    <source>
        <strain evidence="1 2">DJS-2-20</strain>
    </source>
</reference>
<evidence type="ECO:0000313" key="2">
    <source>
        <dbReference type="Proteomes" id="UP001495147"/>
    </source>
</evidence>
<evidence type="ECO:0000313" key="1">
    <source>
        <dbReference type="EMBL" id="MEO3692420.1"/>
    </source>
</evidence>